<name>A0ABD0Q6T9_CIRMR</name>
<feature type="compositionally biased region" description="Basic and acidic residues" evidence="1">
    <location>
        <begin position="1"/>
        <end position="14"/>
    </location>
</feature>
<evidence type="ECO:0000256" key="1">
    <source>
        <dbReference type="SAM" id="MobiDB-lite"/>
    </source>
</evidence>
<dbReference type="AlphaFoldDB" id="A0ABD0Q6T9"/>
<protein>
    <submittedName>
        <fullName evidence="2">Uncharacterized protein</fullName>
    </submittedName>
</protein>
<evidence type="ECO:0000313" key="2">
    <source>
        <dbReference type="EMBL" id="KAL0181869.1"/>
    </source>
</evidence>
<feature type="non-terminal residue" evidence="2">
    <location>
        <position position="63"/>
    </location>
</feature>
<feature type="non-terminal residue" evidence="2">
    <location>
        <position position="1"/>
    </location>
</feature>
<keyword evidence="3" id="KW-1185">Reference proteome</keyword>
<sequence length="63" mass="6857">EPLRDVREAPERGGQRAPDGPGRRRGAEEVAVQPVSQPRVPAGRRQSQAQHVRAEGLPARNAQ</sequence>
<reference evidence="2 3" key="1">
    <citation type="submission" date="2024-05" db="EMBL/GenBank/DDBJ databases">
        <title>Genome sequencing and assembly of Indian major carp, Cirrhinus mrigala (Hamilton, 1822).</title>
        <authorList>
            <person name="Mohindra V."/>
            <person name="Chowdhury L.M."/>
            <person name="Lal K."/>
            <person name="Jena J.K."/>
        </authorList>
    </citation>
    <scope>NUCLEOTIDE SEQUENCE [LARGE SCALE GENOMIC DNA]</scope>
    <source>
        <strain evidence="2">CM1030</strain>
        <tissue evidence="2">Blood</tissue>
    </source>
</reference>
<comment type="caution">
    <text evidence="2">The sequence shown here is derived from an EMBL/GenBank/DDBJ whole genome shotgun (WGS) entry which is preliminary data.</text>
</comment>
<accession>A0ABD0Q6T9</accession>
<organism evidence="2 3">
    <name type="scientific">Cirrhinus mrigala</name>
    <name type="common">Mrigala</name>
    <dbReference type="NCBI Taxonomy" id="683832"/>
    <lineage>
        <taxon>Eukaryota</taxon>
        <taxon>Metazoa</taxon>
        <taxon>Chordata</taxon>
        <taxon>Craniata</taxon>
        <taxon>Vertebrata</taxon>
        <taxon>Euteleostomi</taxon>
        <taxon>Actinopterygii</taxon>
        <taxon>Neopterygii</taxon>
        <taxon>Teleostei</taxon>
        <taxon>Ostariophysi</taxon>
        <taxon>Cypriniformes</taxon>
        <taxon>Cyprinidae</taxon>
        <taxon>Labeoninae</taxon>
        <taxon>Labeonini</taxon>
        <taxon>Cirrhinus</taxon>
    </lineage>
</organism>
<dbReference type="EMBL" id="JAMKFB020000010">
    <property type="protein sequence ID" value="KAL0181869.1"/>
    <property type="molecule type" value="Genomic_DNA"/>
</dbReference>
<evidence type="ECO:0000313" key="3">
    <source>
        <dbReference type="Proteomes" id="UP001529510"/>
    </source>
</evidence>
<dbReference type="Proteomes" id="UP001529510">
    <property type="component" value="Unassembled WGS sequence"/>
</dbReference>
<gene>
    <name evidence="2" type="ORF">M9458_021244</name>
</gene>
<feature type="region of interest" description="Disordered" evidence="1">
    <location>
        <begin position="1"/>
        <end position="63"/>
    </location>
</feature>
<proteinExistence type="predicted"/>